<reference evidence="2 3" key="1">
    <citation type="journal article" date="2024" name="G3 (Bethesda)">
        <title>Genome assembly of Hibiscus sabdariffa L. provides insights into metabolisms of medicinal natural products.</title>
        <authorList>
            <person name="Kim T."/>
        </authorList>
    </citation>
    <scope>NUCLEOTIDE SEQUENCE [LARGE SCALE GENOMIC DNA]</scope>
    <source>
        <strain evidence="2">TK-2024</strain>
        <tissue evidence="2">Old leaves</tissue>
    </source>
</reference>
<comment type="caution">
    <text evidence="2">The sequence shown here is derived from an EMBL/GenBank/DDBJ whole genome shotgun (WGS) entry which is preliminary data.</text>
</comment>
<keyword evidence="3" id="KW-1185">Reference proteome</keyword>
<dbReference type="EMBL" id="JBBPBN010000258">
    <property type="protein sequence ID" value="KAK8491594.1"/>
    <property type="molecule type" value="Genomic_DNA"/>
</dbReference>
<organism evidence="2 3">
    <name type="scientific">Hibiscus sabdariffa</name>
    <name type="common">roselle</name>
    <dbReference type="NCBI Taxonomy" id="183260"/>
    <lineage>
        <taxon>Eukaryota</taxon>
        <taxon>Viridiplantae</taxon>
        <taxon>Streptophyta</taxon>
        <taxon>Embryophyta</taxon>
        <taxon>Tracheophyta</taxon>
        <taxon>Spermatophyta</taxon>
        <taxon>Magnoliopsida</taxon>
        <taxon>eudicotyledons</taxon>
        <taxon>Gunneridae</taxon>
        <taxon>Pentapetalae</taxon>
        <taxon>rosids</taxon>
        <taxon>malvids</taxon>
        <taxon>Malvales</taxon>
        <taxon>Malvaceae</taxon>
        <taxon>Malvoideae</taxon>
        <taxon>Hibiscus</taxon>
    </lineage>
</organism>
<sequence>MSAFGRSHNDDPNCNCGGRPRRPVDEDMIVLRKRIHEMKMVERNYEPPADWMVFSLPASAAFVILHAANVIRQSLPDFGIRPGDQGKVEDVIELVKAFTGAEPEIACNRNSITKDVQLWEIRLCYDKPDPQGQGGLVHQIRNCPFPLSHYPGELKLQLEAFFSYVILRLAQGKYGASYQQQEIAMKALADFCRQKTFMVEIVNCPLSAMHILALDGVMAERIGNGSVSSEQAPVILRECLSGGENTSKDV</sequence>
<dbReference type="PANTHER" id="PTHR33782">
    <property type="entry name" value="OS01G0121600 PROTEIN"/>
    <property type="match status" value="1"/>
</dbReference>
<dbReference type="Pfam" id="PF12783">
    <property type="entry name" value="Sec7-like_HUS"/>
    <property type="match status" value="1"/>
</dbReference>
<evidence type="ECO:0000313" key="3">
    <source>
        <dbReference type="Proteomes" id="UP001396334"/>
    </source>
</evidence>
<dbReference type="PANTHER" id="PTHR33782:SF5">
    <property type="entry name" value="MEDIATOR OF RNA POLYMERASE II TRANSCRIPTION SUBUNIT"/>
    <property type="match status" value="1"/>
</dbReference>
<dbReference type="InterPro" id="IPR032691">
    <property type="entry name" value="Mon2/Sec7/BIG1-like_HUS"/>
</dbReference>
<gene>
    <name evidence="2" type="ORF">V6N11_063085</name>
</gene>
<accession>A0ABR2AEL9</accession>
<feature type="domain" description="Mon2/Sec7/BIG1-like HUS" evidence="1">
    <location>
        <begin position="147"/>
        <end position="201"/>
    </location>
</feature>
<evidence type="ECO:0000259" key="1">
    <source>
        <dbReference type="Pfam" id="PF12783"/>
    </source>
</evidence>
<dbReference type="SUPFAM" id="SSF55895">
    <property type="entry name" value="Ribonuclease Rh-like"/>
    <property type="match status" value="1"/>
</dbReference>
<dbReference type="Gene3D" id="3.90.730.10">
    <property type="entry name" value="Ribonuclease T2-like"/>
    <property type="match status" value="1"/>
</dbReference>
<proteinExistence type="predicted"/>
<protein>
    <recommendedName>
        <fullName evidence="1">Mon2/Sec7/BIG1-like HUS domain-containing protein</fullName>
    </recommendedName>
</protein>
<evidence type="ECO:0000313" key="2">
    <source>
        <dbReference type="EMBL" id="KAK8491594.1"/>
    </source>
</evidence>
<name>A0ABR2AEL9_9ROSI</name>
<dbReference type="Proteomes" id="UP001396334">
    <property type="component" value="Unassembled WGS sequence"/>
</dbReference>
<dbReference type="InterPro" id="IPR036430">
    <property type="entry name" value="RNase_T2-like_sf"/>
</dbReference>